<dbReference type="Gene3D" id="1.25.40.10">
    <property type="entry name" value="Tetratricopeptide repeat domain"/>
    <property type="match status" value="4"/>
</dbReference>
<sequence length="802" mass="91573">MAFDKNKSMLAAQKFFQKGQYDKAIREYERIVKEDPKDIKVRQKLGDLFAREGKRAEAISEYNYVANFYSEDGFYLRAIAVYKQVLKLDPVQIQINLKLAELYHKQNLIGDAIKQFQLVYSYYDKKGDTRKALDTLDKMAEMAPSNLALRMKLADAYYRSKFVDKSLDEYVKIGEQLKKEGRGEDLVSLYEKLIKHHPDRVDMISVLAEIYIRSNRLDLASGRIDMGLKVAPDDRKLLYMKSRILLAKQDYKASADILNKLLEVNPEFMEAKEELARVYEKLGRTDLLGKLYTELMVYFQGKRQQEKAGHYKALYNNLTSAVTGDMTSSGIEGDVRGFSGESDVIEDVIEADVIEMEDGDVLEAEVFEEVTGADEMSEPATFEVEPGVDLKDEVIDNEGRMVMLKVDTYVKYGQYREAAEVLKAYNNKNTEYISPKMRLAELYLEISQSGEEKDEYLRRAAEIFFDISSVAKRKGMYDVADDAETRAMELDSGHDMTMIDEAIPSEDIDTFDIVQDDVEEMGLAMDEEMMQPIEDMEIPESIELGDMGAEPIEISVDDGFLDEGVEFTTEEVVAEHVDIGDMDRGGGLISMTPEDDTLSEGEEYFDLRKELEGVVLDEDMSLESKGGAGLLGEDEHYSFEDVFDEFKKGVEKQFGKEDYDTHYNLGIAYREMGLFDDAIKSFNISVNDPKKRLDSFIMMGVTHRDMGDFEKSIDYFREALDTPEIKADERHGLLYELALSYEADNDIDQAYPIYKSIFNEKEDFRDVSEKVKTLAGLTSQPVEIKKEKEPSVVGKKDKISYV</sequence>
<gene>
    <name evidence="4" type="ORF">JW984_12160</name>
</gene>
<reference evidence="4" key="1">
    <citation type="journal article" date="2021" name="Environ. Microbiol.">
        <title>Genomic characterization of three novel Desulfobacterota classes expand the metabolic and phylogenetic diversity of the phylum.</title>
        <authorList>
            <person name="Murphy C.L."/>
            <person name="Biggerstaff J."/>
            <person name="Eichhorn A."/>
            <person name="Ewing E."/>
            <person name="Shahan R."/>
            <person name="Soriano D."/>
            <person name="Stewart S."/>
            <person name="VanMol K."/>
            <person name="Walker R."/>
            <person name="Walters P."/>
            <person name="Elshahed M.S."/>
            <person name="Youssef N.H."/>
        </authorList>
    </citation>
    <scope>NUCLEOTIDE SEQUENCE</scope>
    <source>
        <strain evidence="4">Zod_Metabat.24</strain>
    </source>
</reference>
<evidence type="ECO:0000256" key="1">
    <source>
        <dbReference type="ARBA" id="ARBA00022737"/>
    </source>
</evidence>
<evidence type="ECO:0000256" key="2">
    <source>
        <dbReference type="ARBA" id="ARBA00022803"/>
    </source>
</evidence>
<protein>
    <submittedName>
        <fullName evidence="4">Tetratricopeptide repeat protein</fullName>
    </submittedName>
</protein>
<dbReference type="Pfam" id="PF13432">
    <property type="entry name" value="TPR_16"/>
    <property type="match status" value="2"/>
</dbReference>
<proteinExistence type="predicted"/>
<feature type="repeat" description="TPR" evidence="3">
    <location>
        <begin position="59"/>
        <end position="92"/>
    </location>
</feature>
<dbReference type="PANTHER" id="PTHR45586:SF1">
    <property type="entry name" value="LIPOPOLYSACCHARIDE ASSEMBLY PROTEIN B"/>
    <property type="match status" value="1"/>
</dbReference>
<name>A0A9D8KGW6_9DELT</name>
<dbReference type="InterPro" id="IPR019734">
    <property type="entry name" value="TPR_rpt"/>
</dbReference>
<reference evidence="4" key="2">
    <citation type="submission" date="2021-01" db="EMBL/GenBank/DDBJ databases">
        <authorList>
            <person name="Hahn C.R."/>
            <person name="Youssef N.H."/>
            <person name="Elshahed M."/>
        </authorList>
    </citation>
    <scope>NUCLEOTIDE SEQUENCE</scope>
    <source>
        <strain evidence="4">Zod_Metabat.24</strain>
    </source>
</reference>
<dbReference type="PROSITE" id="PS50005">
    <property type="entry name" value="TPR"/>
    <property type="match status" value="3"/>
</dbReference>
<dbReference type="SUPFAM" id="SSF48452">
    <property type="entry name" value="TPR-like"/>
    <property type="match status" value="2"/>
</dbReference>
<dbReference type="SMART" id="SM00028">
    <property type="entry name" value="TPR"/>
    <property type="match status" value="8"/>
</dbReference>
<dbReference type="PANTHER" id="PTHR45586">
    <property type="entry name" value="TPR REPEAT-CONTAINING PROTEIN PA4667"/>
    <property type="match status" value="1"/>
</dbReference>
<feature type="repeat" description="TPR" evidence="3">
    <location>
        <begin position="693"/>
        <end position="726"/>
    </location>
</feature>
<evidence type="ECO:0000256" key="3">
    <source>
        <dbReference type="PROSITE-ProRule" id="PRU00339"/>
    </source>
</evidence>
<dbReference type="Proteomes" id="UP000809273">
    <property type="component" value="Unassembled WGS sequence"/>
</dbReference>
<organism evidence="4 5">
    <name type="scientific">Candidatus Zymogenus saltonus</name>
    <dbReference type="NCBI Taxonomy" id="2844893"/>
    <lineage>
        <taxon>Bacteria</taxon>
        <taxon>Deltaproteobacteria</taxon>
        <taxon>Candidatus Zymogenia</taxon>
        <taxon>Candidatus Zymogeniales</taxon>
        <taxon>Candidatus Zymogenaceae</taxon>
        <taxon>Candidatus Zymogenus</taxon>
    </lineage>
</organism>
<evidence type="ECO:0000313" key="4">
    <source>
        <dbReference type="EMBL" id="MBN1573942.1"/>
    </source>
</evidence>
<accession>A0A9D8KGW6</accession>
<dbReference type="EMBL" id="JAFGIX010000060">
    <property type="protein sequence ID" value="MBN1573942.1"/>
    <property type="molecule type" value="Genomic_DNA"/>
</dbReference>
<dbReference type="Pfam" id="PF13181">
    <property type="entry name" value="TPR_8"/>
    <property type="match status" value="1"/>
</dbReference>
<feature type="repeat" description="TPR" evidence="3">
    <location>
        <begin position="5"/>
        <end position="38"/>
    </location>
</feature>
<evidence type="ECO:0000313" key="5">
    <source>
        <dbReference type="Proteomes" id="UP000809273"/>
    </source>
</evidence>
<keyword evidence="1" id="KW-0677">Repeat</keyword>
<dbReference type="InterPro" id="IPR011990">
    <property type="entry name" value="TPR-like_helical_dom_sf"/>
</dbReference>
<dbReference type="InterPro" id="IPR051012">
    <property type="entry name" value="CellSynth/LPSAsmb/PSIAsmb"/>
</dbReference>
<comment type="caution">
    <text evidence="4">The sequence shown here is derived from an EMBL/GenBank/DDBJ whole genome shotgun (WGS) entry which is preliminary data.</text>
</comment>
<dbReference type="AlphaFoldDB" id="A0A9D8KGW6"/>
<keyword evidence="2 3" id="KW-0802">TPR repeat</keyword>